<comment type="caution">
    <text evidence="1">The sequence shown here is derived from an EMBL/GenBank/DDBJ whole genome shotgun (WGS) entry which is preliminary data.</text>
</comment>
<evidence type="ECO:0000313" key="2">
    <source>
        <dbReference type="Proteomes" id="UP000249451"/>
    </source>
</evidence>
<dbReference type="EMBL" id="QFNY01000373">
    <property type="protein sequence ID" value="PZO97725.1"/>
    <property type="molecule type" value="Genomic_DNA"/>
</dbReference>
<name>A0A2W5CRN7_9CORY</name>
<dbReference type="AlphaFoldDB" id="A0A2W5CRN7"/>
<dbReference type="Proteomes" id="UP000249451">
    <property type="component" value="Unassembled WGS sequence"/>
</dbReference>
<protein>
    <submittedName>
        <fullName evidence="1">Uncharacterized protein</fullName>
    </submittedName>
</protein>
<accession>A0A2W5CRN7</accession>
<organism evidence="1 2">
    <name type="scientific">Corynebacterium urealyticum</name>
    <dbReference type="NCBI Taxonomy" id="43771"/>
    <lineage>
        <taxon>Bacteria</taxon>
        <taxon>Bacillati</taxon>
        <taxon>Actinomycetota</taxon>
        <taxon>Actinomycetes</taxon>
        <taxon>Mycobacteriales</taxon>
        <taxon>Corynebacteriaceae</taxon>
        <taxon>Corynebacterium</taxon>
    </lineage>
</organism>
<reference evidence="1 2" key="1">
    <citation type="submission" date="2017-11" db="EMBL/GenBank/DDBJ databases">
        <title>Infants hospitalized years apart are colonized by the same room-sourced microbial strains.</title>
        <authorList>
            <person name="Brooks B."/>
            <person name="Olm M.R."/>
            <person name="Firek B.A."/>
            <person name="Baker R."/>
            <person name="Thomas B.C."/>
            <person name="Morowitz M.J."/>
            <person name="Banfield J.F."/>
        </authorList>
    </citation>
    <scope>NUCLEOTIDE SEQUENCE [LARGE SCALE GENOMIC DNA]</scope>
    <source>
        <strain evidence="1">S2_012_000_R3_87</strain>
    </source>
</reference>
<proteinExistence type="predicted"/>
<evidence type="ECO:0000313" key="1">
    <source>
        <dbReference type="EMBL" id="PZO97725.1"/>
    </source>
</evidence>
<gene>
    <name evidence="1" type="ORF">DI609_12485</name>
</gene>
<sequence>MKAFTVTAERGRSGAWVLECDELGVVSQARRLDRAEGEVAEAIAFQSGLQPGEFKIEVVPILPAEVETLRQRADDLGVKAKAASEEAAAARAALARKLKDEGFTLREMGQVLGVSYQRASELAAGEGTGGRR</sequence>